<protein>
    <recommendedName>
        <fullName evidence="4">DUF1634 domain-containing protein</fullName>
    </recommendedName>
</protein>
<keyword evidence="3" id="KW-1185">Reference proteome</keyword>
<dbReference type="EMBL" id="JBHTHY010000024">
    <property type="protein sequence ID" value="MFD0799386.1"/>
    <property type="molecule type" value="Genomic_DNA"/>
</dbReference>
<keyword evidence="1" id="KW-0472">Membrane</keyword>
<comment type="caution">
    <text evidence="2">The sequence shown here is derived from an EMBL/GenBank/DDBJ whole genome shotgun (WGS) entry which is preliminary data.</text>
</comment>
<dbReference type="Proteomes" id="UP001597012">
    <property type="component" value="Unassembled WGS sequence"/>
</dbReference>
<name>A0ABW3B8Z2_9FLAO</name>
<accession>A0ABW3B8Z2</accession>
<proteinExistence type="predicted"/>
<feature type="transmembrane region" description="Helical" evidence="1">
    <location>
        <begin position="75"/>
        <end position="93"/>
    </location>
</feature>
<evidence type="ECO:0000313" key="2">
    <source>
        <dbReference type="EMBL" id="MFD0799386.1"/>
    </source>
</evidence>
<evidence type="ECO:0000256" key="1">
    <source>
        <dbReference type="SAM" id="Phobius"/>
    </source>
</evidence>
<sequence>MNLYKSLLEEFKKEQTGYSAIAIIGQSCLGSAAVMLLLMDEMSMAIKMSLVFFVTIFCMAYNAAVLAQLKSKMTFNLLVLSILFSTVVIIVNLF</sequence>
<dbReference type="RefSeq" id="WP_379936356.1">
    <property type="nucleotide sequence ID" value="NZ_JBHTHY010000024.1"/>
</dbReference>
<keyword evidence="1" id="KW-1133">Transmembrane helix</keyword>
<reference evidence="3" key="1">
    <citation type="journal article" date="2019" name="Int. J. Syst. Evol. Microbiol.">
        <title>The Global Catalogue of Microorganisms (GCM) 10K type strain sequencing project: providing services to taxonomists for standard genome sequencing and annotation.</title>
        <authorList>
            <consortium name="The Broad Institute Genomics Platform"/>
            <consortium name="The Broad Institute Genome Sequencing Center for Infectious Disease"/>
            <person name="Wu L."/>
            <person name="Ma J."/>
        </authorList>
    </citation>
    <scope>NUCLEOTIDE SEQUENCE [LARGE SCALE GENOMIC DNA]</scope>
    <source>
        <strain evidence="3">CCUG 61948</strain>
    </source>
</reference>
<feature type="transmembrane region" description="Helical" evidence="1">
    <location>
        <begin position="50"/>
        <end position="69"/>
    </location>
</feature>
<organism evidence="2 3">
    <name type="scientific">Maribacter chungangensis</name>
    <dbReference type="NCBI Taxonomy" id="1069117"/>
    <lineage>
        <taxon>Bacteria</taxon>
        <taxon>Pseudomonadati</taxon>
        <taxon>Bacteroidota</taxon>
        <taxon>Flavobacteriia</taxon>
        <taxon>Flavobacteriales</taxon>
        <taxon>Flavobacteriaceae</taxon>
        <taxon>Maribacter</taxon>
    </lineage>
</organism>
<dbReference type="PROSITE" id="PS51257">
    <property type="entry name" value="PROKAR_LIPOPROTEIN"/>
    <property type="match status" value="1"/>
</dbReference>
<evidence type="ECO:0000313" key="3">
    <source>
        <dbReference type="Proteomes" id="UP001597012"/>
    </source>
</evidence>
<keyword evidence="1" id="KW-0812">Transmembrane</keyword>
<gene>
    <name evidence="2" type="ORF">ACFQZJ_18080</name>
</gene>
<feature type="transmembrane region" description="Helical" evidence="1">
    <location>
        <begin position="20"/>
        <end position="38"/>
    </location>
</feature>
<evidence type="ECO:0008006" key="4">
    <source>
        <dbReference type="Google" id="ProtNLM"/>
    </source>
</evidence>